<dbReference type="Gene3D" id="3.30.565.10">
    <property type="entry name" value="Histidine kinase-like ATPase, C-terminal domain"/>
    <property type="match status" value="1"/>
</dbReference>
<keyword evidence="5" id="KW-0547">Nucleotide-binding</keyword>
<dbReference type="InterPro" id="IPR003661">
    <property type="entry name" value="HisK_dim/P_dom"/>
</dbReference>
<gene>
    <name evidence="16" type="ORF">M407DRAFT_223554</name>
</gene>
<feature type="compositionally biased region" description="Polar residues" evidence="12">
    <location>
        <begin position="436"/>
        <end position="449"/>
    </location>
</feature>
<dbReference type="InterPro" id="IPR003018">
    <property type="entry name" value="GAF"/>
</dbReference>
<dbReference type="Pfam" id="PF00512">
    <property type="entry name" value="HisKA"/>
    <property type="match status" value="1"/>
</dbReference>
<dbReference type="PROSITE" id="PS50110">
    <property type="entry name" value="RESPONSE_REGULATORY"/>
    <property type="match status" value="1"/>
</dbReference>
<dbReference type="InterPro" id="IPR036890">
    <property type="entry name" value="HATPase_C_sf"/>
</dbReference>
<dbReference type="InterPro" id="IPR016132">
    <property type="entry name" value="Phyto_chromo_attachment"/>
</dbReference>
<keyword evidence="6" id="KW-0418">Kinase</keyword>
<dbReference type="GO" id="GO:0009881">
    <property type="term" value="F:photoreceptor activity"/>
    <property type="evidence" value="ECO:0007669"/>
    <property type="project" value="UniProtKB-KW"/>
</dbReference>
<organism evidence="16 17">
    <name type="scientific">Tulasnella calospora MUT 4182</name>
    <dbReference type="NCBI Taxonomy" id="1051891"/>
    <lineage>
        <taxon>Eukaryota</taxon>
        <taxon>Fungi</taxon>
        <taxon>Dikarya</taxon>
        <taxon>Basidiomycota</taxon>
        <taxon>Agaricomycotina</taxon>
        <taxon>Agaricomycetes</taxon>
        <taxon>Cantharellales</taxon>
        <taxon>Tulasnellaceae</taxon>
        <taxon>Tulasnella</taxon>
    </lineage>
</organism>
<dbReference type="InterPro" id="IPR013654">
    <property type="entry name" value="PAS_2"/>
</dbReference>
<evidence type="ECO:0000256" key="8">
    <source>
        <dbReference type="ARBA" id="ARBA00022991"/>
    </source>
</evidence>
<feature type="region of interest" description="Disordered" evidence="12">
    <location>
        <begin position="431"/>
        <end position="465"/>
    </location>
</feature>
<dbReference type="InterPro" id="IPR003594">
    <property type="entry name" value="HATPase_dom"/>
</dbReference>
<dbReference type="STRING" id="1051891.A0A0C3LCF1"/>
<dbReference type="Pfam" id="PF01590">
    <property type="entry name" value="GAF"/>
    <property type="match status" value="1"/>
</dbReference>
<dbReference type="InterPro" id="IPR011006">
    <property type="entry name" value="CheY-like_superfamily"/>
</dbReference>
<evidence type="ECO:0000259" key="15">
    <source>
        <dbReference type="PROSITE" id="PS50110"/>
    </source>
</evidence>
<dbReference type="HOGENOM" id="CLU_000445_50_4_1"/>
<keyword evidence="10" id="KW-0675">Receptor</keyword>
<evidence type="ECO:0000256" key="7">
    <source>
        <dbReference type="ARBA" id="ARBA00022840"/>
    </source>
</evidence>
<dbReference type="InterPro" id="IPR001789">
    <property type="entry name" value="Sig_transdc_resp-reg_receiver"/>
</dbReference>
<sequence>SDISSSVASLVRLPPAPTEKEFDEDISHQSQQGRVGSGQTPSHRQPSTQERQGPPVTVRLKYQQDEHGHHHVIGREGTLTTCEDEPIHAPGAVQSYGVIIVLEEDVDEGRLIVRQVSENVHRILGLSIPYLFSLECFSDIFSYEQAEVLWKHITFLEDPNAPDDDEEPLPSQSAGPEVFNITGQGEPTSPDDSTPRAKWRCWVAGHRPIVAKGSHEAEEAATSPEAAQLQDEDASNDYPRLVVLEFELENDDENPLYSREIFPFNNESGTGGSRTSGSDDPSALRRGDSDGSGKPSTGTPTTSSATTATPMPGDGQTPGAEGLPPSAPLTNAALHALDDAMARAQVREGVMTVPNIPPPGQIFSTLDSPDGRMVSAGSGSDYIGSAVDEEINQRGLVGDHTWYPSIDDIHESTTSRSKPIRALEKMRMMARGFSGSPRTPGSETGSRTSSENRSDSFRSRGGFSNVRPSGSVGTMDVFAVLAEVIEQLGEAADLDTFLRSCVGIMKDLTQFHRVLIYQFDEAWNGQVVAELIDWSASHDLFMGLHFPAADIPPQARDLYVINKVRSLYDREQPTSRLVCRDWSDLEHPLDMTHCYLRAMSPIHLKYLKNMGVRASMSISITAFGKLWGLIACHSYGLSGMRVSFPVRQMLRLLSDSISRNIERLSYAQRLHTRKLATIDLISLVQISTIPTDHHPTGYIVSNAEDLLSLFSADYGILVIGEGAKILGPNNIGRELLIVAQYLRMKQFTLIQASQSIARDFPDLMVPSLDVLSGLLYVPLSPGGRDFICFFRKGQMKDVIWAGKPHKPGEEETASLEPRTSFKAWAQTVMGRCRSWTDEQLETAGVLALIYGKASFSTQFIEVWRQKENAVKSTQLASLLLTNASHEVRTPLNQIIGFLELALEANLDDETRNNLGHAHTASKSLLFTINDLLDLTRLESGHLTQFNDTFDLPALISESCAPYVKDAHRKSLAFDILTSGCPQWVMGDSRKLSSVISNLVANAVKYTSEGGVTVEAKPFQEPDGLRDRESTETTRAVAIEIIVADTGCGIPNHTLEDIFRQFEQVERPEDKVSLDPPLSGLGLAVVARIVEQAGGQLRVDSGPGGSRFSFLLPFTLPEHKGHRAFTNLVSSTPGSHTSGTSEVEDFVSALSASHMGQVDARESQPTSVLRREPNTVQSGEGVFPVQDSGIGVRGVKMDSFFLDRPPADGRVPGALDQSQQPGLEGATEDVDEDESKRPPGQLRVLIVEDDKINSTLMQKRLSKWNHIAVPVMNGQEAKETIESDFDFDCIMMDLQMPILDGYQATSAIRSFEVRSMKPSSDRSILRLKSHRLNGRIPIFAVSASLTEDQRADLWELGLDGWLLKPIMWDRFQNLLEGVTNLDQRRKDIYQTDSWEKGGWLGWYEGNGPQ</sequence>
<dbReference type="PROSITE" id="PS50046">
    <property type="entry name" value="PHYTOCHROME_2"/>
    <property type="match status" value="1"/>
</dbReference>
<dbReference type="SUPFAM" id="SSF55785">
    <property type="entry name" value="PYP-like sensor domain (PAS domain)"/>
    <property type="match status" value="1"/>
</dbReference>
<dbReference type="InterPro" id="IPR035965">
    <property type="entry name" value="PAS-like_dom_sf"/>
</dbReference>
<keyword evidence="4" id="KW-0808">Transferase</keyword>
<dbReference type="Gene3D" id="1.10.287.130">
    <property type="match status" value="1"/>
</dbReference>
<dbReference type="Gene3D" id="3.30.450.20">
    <property type="entry name" value="PAS domain"/>
    <property type="match status" value="1"/>
</dbReference>
<dbReference type="InterPro" id="IPR036097">
    <property type="entry name" value="HisK_dim/P_sf"/>
</dbReference>
<feature type="compositionally biased region" description="Low complexity" evidence="12">
    <location>
        <begin position="292"/>
        <end position="313"/>
    </location>
</feature>
<feature type="compositionally biased region" description="Polar residues" evidence="12">
    <location>
        <begin position="28"/>
        <end position="51"/>
    </location>
</feature>
<feature type="modified residue" description="4-aspartylphosphate" evidence="11">
    <location>
        <position position="1292"/>
    </location>
</feature>
<evidence type="ECO:0000259" key="13">
    <source>
        <dbReference type="PROSITE" id="PS50046"/>
    </source>
</evidence>
<protein>
    <recommendedName>
        <fullName evidence="18">Phytochrome</fullName>
    </recommendedName>
</protein>
<keyword evidence="9" id="KW-0902">Two-component regulatory system</keyword>
<dbReference type="Pfam" id="PF08446">
    <property type="entry name" value="PAS_2"/>
    <property type="match status" value="1"/>
</dbReference>
<dbReference type="Gene3D" id="3.40.50.2300">
    <property type="match status" value="1"/>
</dbReference>
<feature type="region of interest" description="Disordered" evidence="12">
    <location>
        <begin position="159"/>
        <end position="196"/>
    </location>
</feature>
<evidence type="ECO:0008006" key="18">
    <source>
        <dbReference type="Google" id="ProtNLM"/>
    </source>
</evidence>
<dbReference type="SUPFAM" id="SSF52172">
    <property type="entry name" value="CheY-like"/>
    <property type="match status" value="1"/>
</dbReference>
<dbReference type="Pfam" id="PF02518">
    <property type="entry name" value="HATPase_c"/>
    <property type="match status" value="1"/>
</dbReference>
<dbReference type="SMART" id="SM00448">
    <property type="entry name" value="REC"/>
    <property type="match status" value="1"/>
</dbReference>
<reference evidence="17" key="2">
    <citation type="submission" date="2015-01" db="EMBL/GenBank/DDBJ databases">
        <title>Evolutionary Origins and Diversification of the Mycorrhizal Mutualists.</title>
        <authorList>
            <consortium name="DOE Joint Genome Institute"/>
            <consortium name="Mycorrhizal Genomics Consortium"/>
            <person name="Kohler A."/>
            <person name="Kuo A."/>
            <person name="Nagy L.G."/>
            <person name="Floudas D."/>
            <person name="Copeland A."/>
            <person name="Barry K.W."/>
            <person name="Cichocki N."/>
            <person name="Veneault-Fourrey C."/>
            <person name="LaButti K."/>
            <person name="Lindquist E.A."/>
            <person name="Lipzen A."/>
            <person name="Lundell T."/>
            <person name="Morin E."/>
            <person name="Murat C."/>
            <person name="Riley R."/>
            <person name="Ohm R."/>
            <person name="Sun H."/>
            <person name="Tunlid A."/>
            <person name="Henrissat B."/>
            <person name="Grigoriev I.V."/>
            <person name="Hibbett D.S."/>
            <person name="Martin F."/>
        </authorList>
    </citation>
    <scope>NUCLEOTIDE SEQUENCE [LARGE SCALE GENOMIC DNA]</scope>
    <source>
        <strain evidence="17">MUT 4182</strain>
    </source>
</reference>
<dbReference type="GO" id="GO:0005524">
    <property type="term" value="F:ATP binding"/>
    <property type="evidence" value="ECO:0007669"/>
    <property type="project" value="UniProtKB-KW"/>
</dbReference>
<dbReference type="SUPFAM" id="SSF55781">
    <property type="entry name" value="GAF domain-like"/>
    <property type="match status" value="2"/>
</dbReference>
<evidence type="ECO:0000313" key="16">
    <source>
        <dbReference type="EMBL" id="KIO19167.1"/>
    </source>
</evidence>
<dbReference type="Gene3D" id="3.30.450.40">
    <property type="match status" value="1"/>
</dbReference>
<dbReference type="InterPro" id="IPR043150">
    <property type="entry name" value="Phytochrome_PHY_sf"/>
</dbReference>
<dbReference type="PANTHER" id="PTHR43065:SF10">
    <property type="entry name" value="PEROXIDE STRESS-ACTIVATED HISTIDINE KINASE MAK3"/>
    <property type="match status" value="1"/>
</dbReference>
<dbReference type="OrthoDB" id="2015534at2759"/>
<evidence type="ECO:0000256" key="1">
    <source>
        <dbReference type="ARBA" id="ARBA00022543"/>
    </source>
</evidence>
<accession>A0A0C3LCF1</accession>
<dbReference type="PRINTS" id="PR01033">
    <property type="entry name" value="PHYTOCHROME"/>
</dbReference>
<feature type="domain" description="Response regulatory" evidence="15">
    <location>
        <begin position="1242"/>
        <end position="1378"/>
    </location>
</feature>
<evidence type="ECO:0000256" key="2">
    <source>
        <dbReference type="ARBA" id="ARBA00022553"/>
    </source>
</evidence>
<dbReference type="SUPFAM" id="SSF47384">
    <property type="entry name" value="Homodimeric domain of signal transducing histidine kinase"/>
    <property type="match status" value="1"/>
</dbReference>
<dbReference type="InterPro" id="IPR001294">
    <property type="entry name" value="Phytochrome"/>
</dbReference>
<evidence type="ECO:0000256" key="11">
    <source>
        <dbReference type="PROSITE-ProRule" id="PRU00169"/>
    </source>
</evidence>
<keyword evidence="8" id="KW-0157">Chromophore</keyword>
<dbReference type="InterPro" id="IPR029016">
    <property type="entry name" value="GAF-like_dom_sf"/>
</dbReference>
<feature type="region of interest" description="Disordered" evidence="12">
    <location>
        <begin position="1153"/>
        <end position="1183"/>
    </location>
</feature>
<evidence type="ECO:0000256" key="5">
    <source>
        <dbReference type="ARBA" id="ARBA00022741"/>
    </source>
</evidence>
<keyword evidence="17" id="KW-1185">Reference proteome</keyword>
<evidence type="ECO:0000256" key="10">
    <source>
        <dbReference type="ARBA" id="ARBA00023170"/>
    </source>
</evidence>
<dbReference type="GO" id="GO:0000155">
    <property type="term" value="F:phosphorelay sensor kinase activity"/>
    <property type="evidence" value="ECO:0007669"/>
    <property type="project" value="InterPro"/>
</dbReference>
<feature type="region of interest" description="Disordered" evidence="12">
    <location>
        <begin position="213"/>
        <end position="234"/>
    </location>
</feature>
<feature type="region of interest" description="Disordered" evidence="12">
    <location>
        <begin position="259"/>
        <end position="329"/>
    </location>
</feature>
<keyword evidence="7" id="KW-0067">ATP-binding</keyword>
<dbReference type="InterPro" id="IPR013515">
    <property type="entry name" value="Phytochrome_cen-reg"/>
</dbReference>
<evidence type="ECO:0000256" key="3">
    <source>
        <dbReference type="ARBA" id="ARBA00022606"/>
    </source>
</evidence>
<evidence type="ECO:0000313" key="17">
    <source>
        <dbReference type="Proteomes" id="UP000054248"/>
    </source>
</evidence>
<dbReference type="PROSITE" id="PS50109">
    <property type="entry name" value="HIS_KIN"/>
    <property type="match status" value="1"/>
</dbReference>
<feature type="compositionally biased region" description="Polar residues" evidence="12">
    <location>
        <begin position="181"/>
        <end position="192"/>
    </location>
</feature>
<keyword evidence="2 11" id="KW-0597">Phosphoprotein</keyword>
<dbReference type="Pfam" id="PF00072">
    <property type="entry name" value="Response_reg"/>
    <property type="match status" value="1"/>
</dbReference>
<evidence type="ECO:0000256" key="9">
    <source>
        <dbReference type="ARBA" id="ARBA00023012"/>
    </source>
</evidence>
<feature type="compositionally biased region" description="Basic and acidic residues" evidence="12">
    <location>
        <begin position="282"/>
        <end position="291"/>
    </location>
</feature>
<name>A0A0C3LCF1_9AGAM</name>
<evidence type="ECO:0000259" key="14">
    <source>
        <dbReference type="PROSITE" id="PS50109"/>
    </source>
</evidence>
<evidence type="ECO:0000256" key="12">
    <source>
        <dbReference type="SAM" id="MobiDB-lite"/>
    </source>
</evidence>
<dbReference type="SMART" id="SM00387">
    <property type="entry name" value="HATPase_c"/>
    <property type="match status" value="1"/>
</dbReference>
<dbReference type="GO" id="GO:0009584">
    <property type="term" value="P:detection of visible light"/>
    <property type="evidence" value="ECO:0007669"/>
    <property type="project" value="InterPro"/>
</dbReference>
<dbReference type="GO" id="GO:0006355">
    <property type="term" value="P:regulation of DNA-templated transcription"/>
    <property type="evidence" value="ECO:0007669"/>
    <property type="project" value="InterPro"/>
</dbReference>
<proteinExistence type="predicted"/>
<dbReference type="SMART" id="SM00388">
    <property type="entry name" value="HisKA"/>
    <property type="match status" value="1"/>
</dbReference>
<dbReference type="Pfam" id="PF00360">
    <property type="entry name" value="PHY"/>
    <property type="match status" value="1"/>
</dbReference>
<dbReference type="SUPFAM" id="SSF55874">
    <property type="entry name" value="ATPase domain of HSP90 chaperone/DNA topoisomerase II/histidine kinase"/>
    <property type="match status" value="1"/>
</dbReference>
<dbReference type="CDD" id="cd00082">
    <property type="entry name" value="HisKA"/>
    <property type="match status" value="1"/>
</dbReference>
<feature type="domain" description="Histidine kinase" evidence="14">
    <location>
        <begin position="882"/>
        <end position="1115"/>
    </location>
</feature>
<feature type="region of interest" description="Disordered" evidence="12">
    <location>
        <begin position="1"/>
        <end position="55"/>
    </location>
</feature>
<reference evidence="16 17" key="1">
    <citation type="submission" date="2014-04" db="EMBL/GenBank/DDBJ databases">
        <authorList>
            <consortium name="DOE Joint Genome Institute"/>
            <person name="Kuo A."/>
            <person name="Girlanda M."/>
            <person name="Perotto S."/>
            <person name="Kohler A."/>
            <person name="Nagy L.G."/>
            <person name="Floudas D."/>
            <person name="Copeland A."/>
            <person name="Barry K.W."/>
            <person name="Cichocki N."/>
            <person name="Veneault-Fourrey C."/>
            <person name="LaButti K."/>
            <person name="Lindquist E.A."/>
            <person name="Lipzen A."/>
            <person name="Lundell T."/>
            <person name="Morin E."/>
            <person name="Murat C."/>
            <person name="Sun H."/>
            <person name="Tunlid A."/>
            <person name="Henrissat B."/>
            <person name="Grigoriev I.V."/>
            <person name="Hibbett D.S."/>
            <person name="Martin F."/>
            <person name="Nordberg H.P."/>
            <person name="Cantor M.N."/>
            <person name="Hua S.X."/>
        </authorList>
    </citation>
    <scope>NUCLEOTIDE SEQUENCE [LARGE SCALE GENOMIC DNA]</scope>
    <source>
        <strain evidence="16 17">MUT 4182</strain>
    </source>
</reference>
<dbReference type="InterPro" id="IPR005467">
    <property type="entry name" value="His_kinase_dom"/>
</dbReference>
<keyword evidence="1" id="KW-0600">Photoreceptor protein</keyword>
<evidence type="ECO:0000256" key="6">
    <source>
        <dbReference type="ARBA" id="ARBA00022777"/>
    </source>
</evidence>
<keyword evidence="3" id="KW-0716">Sensory transduction</keyword>
<feature type="region of interest" description="Disordered" evidence="12">
    <location>
        <begin position="1200"/>
        <end position="1238"/>
    </location>
</feature>
<feature type="domain" description="Phytochrome chromophore attachment site" evidence="13">
    <location>
        <begin position="493"/>
        <end position="655"/>
    </location>
</feature>
<dbReference type="PANTHER" id="PTHR43065">
    <property type="entry name" value="SENSOR HISTIDINE KINASE"/>
    <property type="match status" value="1"/>
</dbReference>
<evidence type="ECO:0000256" key="4">
    <source>
        <dbReference type="ARBA" id="ARBA00022679"/>
    </source>
</evidence>
<dbReference type="Gene3D" id="3.30.450.270">
    <property type="match status" value="1"/>
</dbReference>
<dbReference type="CDD" id="cd17546">
    <property type="entry name" value="REC_hyHK_CKI1_RcsC-like"/>
    <property type="match status" value="1"/>
</dbReference>
<dbReference type="EMBL" id="KN823237">
    <property type="protein sequence ID" value="KIO19167.1"/>
    <property type="molecule type" value="Genomic_DNA"/>
</dbReference>
<feature type="non-terminal residue" evidence="16">
    <location>
        <position position="1"/>
    </location>
</feature>
<dbReference type="Proteomes" id="UP000054248">
    <property type="component" value="Unassembled WGS sequence"/>
</dbReference>